<dbReference type="RefSeq" id="WP_305907337.1">
    <property type="nucleotide sequence ID" value="NZ_CP157743.1"/>
</dbReference>
<dbReference type="AlphaFoldDB" id="A0AAU7NSI4"/>
<reference evidence="1 2" key="1">
    <citation type="journal article" date="2024" name="Microbiology">
        <title>Methylomarinum rosea sp. nov., a novel halophilic methanotrophic bacterium from the hypersaline Lake Elton.</title>
        <authorList>
            <person name="Suleimanov R.Z."/>
            <person name="Oshkin I.Y."/>
            <person name="Danilova O.V."/>
            <person name="Suzina N.E."/>
            <person name="Dedysh S.N."/>
        </authorList>
    </citation>
    <scope>NUCLEOTIDE SEQUENCE [LARGE SCALE GENOMIC DNA]</scope>
    <source>
        <strain evidence="1 2">Ch1-1</strain>
    </source>
</reference>
<sequence length="445" mass="49932">MSENNRVVWSEGMFLRPQHFQQHDRYIEALLRGRCEGLQSYDWGVGKLRIDQRQLGMGKLALAECKGIFPDGTPFNLPVDDNLPEPIEIPTDVQNSIVYLAFPARLEGAVEIDSQEKPNNLARYHGHETEVRDHNSNSNETATVVVGKLNCRLLLEHQERAGYICIGVARVIESRVDKNIILDDDYIAPAINCQALPRLQDFIKEITGLLHTRGEALGGRASEAGRGGVAEISDFLLLQVVNRTEPLFQHLQHIATLHPEQLYRIAVQLAGELSTYAKANKRPVALPPYQHEDLEKTFSYVMEEIRDCLSMVLEQNAIPIPLTPPKYGTRAAKIPDYNLLDNAFFVLAVNAQVSTEQLRSRFPGQVKIGPVEQIQQLVRSALPGITVHSLPVAPRQIPYHAGFSYFELNKQGELWQQMRHSGGFAIHIGGDFPGLEIEFWAIKNG</sequence>
<gene>
    <name evidence="1" type="primary">tssK</name>
    <name evidence="1" type="ORF">Q9L42_016425</name>
</gene>
<dbReference type="Pfam" id="PF05936">
    <property type="entry name" value="T6SS_VasE"/>
    <property type="match status" value="1"/>
</dbReference>
<dbReference type="PANTHER" id="PTHR35566:SF1">
    <property type="entry name" value="TYPE VI SECRETION SYSTEM BASEPLATE COMPONENT TSSK1"/>
    <property type="match status" value="1"/>
</dbReference>
<evidence type="ECO:0000313" key="2">
    <source>
        <dbReference type="Proteomes" id="UP001225378"/>
    </source>
</evidence>
<dbReference type="KEGG" id="mech:Q9L42_016425"/>
<dbReference type="EMBL" id="CP157743">
    <property type="protein sequence ID" value="XBS19925.1"/>
    <property type="molecule type" value="Genomic_DNA"/>
</dbReference>
<evidence type="ECO:0000313" key="1">
    <source>
        <dbReference type="EMBL" id="XBS19925.1"/>
    </source>
</evidence>
<dbReference type="NCBIfam" id="TIGR03353">
    <property type="entry name" value="VI_chp_4"/>
    <property type="match status" value="1"/>
</dbReference>
<organism evidence="1 2">
    <name type="scientific">Methylomarinum roseum</name>
    <dbReference type="NCBI Taxonomy" id="3067653"/>
    <lineage>
        <taxon>Bacteria</taxon>
        <taxon>Pseudomonadati</taxon>
        <taxon>Pseudomonadota</taxon>
        <taxon>Gammaproteobacteria</taxon>
        <taxon>Methylococcales</taxon>
        <taxon>Methylococcaceae</taxon>
        <taxon>Methylomarinum</taxon>
    </lineage>
</organism>
<protein>
    <submittedName>
        <fullName evidence="1">Type VI secretion system baseplate subunit TssK</fullName>
    </submittedName>
</protein>
<dbReference type="InterPro" id="IPR010263">
    <property type="entry name" value="T6SS_TssK"/>
</dbReference>
<proteinExistence type="predicted"/>
<accession>A0AAU7NSI4</accession>
<dbReference type="PANTHER" id="PTHR35566">
    <property type="entry name" value="BLR3599 PROTEIN"/>
    <property type="match status" value="1"/>
</dbReference>
<dbReference type="Proteomes" id="UP001225378">
    <property type="component" value="Chromosome"/>
</dbReference>
<name>A0AAU7NSI4_9GAMM</name>
<keyword evidence="2" id="KW-1185">Reference proteome</keyword>